<keyword evidence="2 5" id="KW-0963">Cytoplasm</keyword>
<proteinExistence type="inferred from homology"/>
<dbReference type="SUPFAM" id="SSF69737">
    <property type="entry name" value="Urease metallochaperone UreE, C-terminal domain"/>
    <property type="match status" value="1"/>
</dbReference>
<dbReference type="CDD" id="cd00571">
    <property type="entry name" value="UreE"/>
    <property type="match status" value="1"/>
</dbReference>
<evidence type="ECO:0000256" key="4">
    <source>
        <dbReference type="ARBA" id="ARBA00023186"/>
    </source>
</evidence>
<evidence type="ECO:0000256" key="1">
    <source>
        <dbReference type="ARBA" id="ARBA00004496"/>
    </source>
</evidence>
<dbReference type="InterPro" id="IPR004029">
    <property type="entry name" value="UreE_N"/>
</dbReference>
<organism evidence="7 8">
    <name type="scientific">Caulobacter ginsengisoli</name>
    <dbReference type="NCBI Taxonomy" id="400775"/>
    <lineage>
        <taxon>Bacteria</taxon>
        <taxon>Pseudomonadati</taxon>
        <taxon>Pseudomonadota</taxon>
        <taxon>Alphaproteobacteria</taxon>
        <taxon>Caulobacterales</taxon>
        <taxon>Caulobacteraceae</taxon>
        <taxon>Caulobacter</taxon>
    </lineage>
</organism>
<evidence type="ECO:0000256" key="2">
    <source>
        <dbReference type="ARBA" id="ARBA00022490"/>
    </source>
</evidence>
<accession>A0ABU0IKW6</accession>
<keyword evidence="3 5" id="KW-0533">Nickel</keyword>
<dbReference type="EMBL" id="JAUSVS010000001">
    <property type="protein sequence ID" value="MDQ0462656.1"/>
    <property type="molecule type" value="Genomic_DNA"/>
</dbReference>
<evidence type="ECO:0000313" key="8">
    <source>
        <dbReference type="Proteomes" id="UP001228905"/>
    </source>
</evidence>
<dbReference type="Proteomes" id="UP001228905">
    <property type="component" value="Unassembled WGS sequence"/>
</dbReference>
<dbReference type="Gene3D" id="2.60.260.20">
    <property type="entry name" value="Urease metallochaperone UreE, N-terminal domain"/>
    <property type="match status" value="1"/>
</dbReference>
<dbReference type="HAMAP" id="MF_00822">
    <property type="entry name" value="UreE"/>
    <property type="match status" value="1"/>
</dbReference>
<comment type="caution">
    <text evidence="7">The sequence shown here is derived from an EMBL/GenBank/DDBJ whole genome shotgun (WGS) entry which is preliminary data.</text>
</comment>
<dbReference type="PIRSF" id="PIRSF036402">
    <property type="entry name" value="Ureas_acces_UreE"/>
    <property type="match status" value="1"/>
</dbReference>
<dbReference type="SMART" id="SM00988">
    <property type="entry name" value="UreE_N"/>
    <property type="match status" value="1"/>
</dbReference>
<comment type="similarity">
    <text evidence="5">Belongs to the UreE family.</text>
</comment>
<dbReference type="Pfam" id="PF05194">
    <property type="entry name" value="UreE_C"/>
    <property type="match status" value="1"/>
</dbReference>
<dbReference type="InterPro" id="IPR012406">
    <property type="entry name" value="UreE"/>
</dbReference>
<dbReference type="SUPFAM" id="SSF69287">
    <property type="entry name" value="Urease metallochaperone UreE, N-terminal domain"/>
    <property type="match status" value="1"/>
</dbReference>
<dbReference type="Pfam" id="PF02814">
    <property type="entry name" value="UreE_N"/>
    <property type="match status" value="1"/>
</dbReference>
<sequence length="150" mass="16614">MLKVVEILPGWTGPHADHVALDYDGRHRRRMTLTGAHGLSFLLDLPAARLLHGGDGLKLDDGRVVVVEALPEPLMEVRGDDGVHLLRLAWHIGNRHLTAQVEAERILLRYDRVIGHMLEHLGAKVTAVTAPFDPEGGAYGDVHHDHDHDH</sequence>
<evidence type="ECO:0000256" key="5">
    <source>
        <dbReference type="HAMAP-Rule" id="MF_00822"/>
    </source>
</evidence>
<feature type="domain" description="UreE urease accessory N-terminal" evidence="6">
    <location>
        <begin position="1"/>
        <end position="65"/>
    </location>
</feature>
<evidence type="ECO:0000313" key="7">
    <source>
        <dbReference type="EMBL" id="MDQ0462656.1"/>
    </source>
</evidence>
<dbReference type="Gene3D" id="3.30.70.790">
    <property type="entry name" value="UreE, C-terminal domain"/>
    <property type="match status" value="1"/>
</dbReference>
<dbReference type="InterPro" id="IPR007864">
    <property type="entry name" value="UreE_C_dom"/>
</dbReference>
<evidence type="ECO:0000259" key="6">
    <source>
        <dbReference type="SMART" id="SM00988"/>
    </source>
</evidence>
<gene>
    <name evidence="5" type="primary">ureE</name>
    <name evidence="7" type="ORF">QO010_000404</name>
</gene>
<name>A0ABU0IKW6_9CAUL</name>
<keyword evidence="4 5" id="KW-0143">Chaperone</keyword>
<comment type="subcellular location">
    <subcellularLocation>
        <location evidence="1 5">Cytoplasm</location>
    </subcellularLocation>
</comment>
<reference evidence="7 8" key="1">
    <citation type="submission" date="2023-07" db="EMBL/GenBank/DDBJ databases">
        <title>Genomic Encyclopedia of Type Strains, Phase IV (KMG-IV): sequencing the most valuable type-strain genomes for metagenomic binning, comparative biology and taxonomic classification.</title>
        <authorList>
            <person name="Goeker M."/>
        </authorList>
    </citation>
    <scope>NUCLEOTIDE SEQUENCE [LARGE SCALE GENOMIC DNA]</scope>
    <source>
        <strain evidence="7 8">DSM 18695</strain>
    </source>
</reference>
<protein>
    <recommendedName>
        <fullName evidence="5">Urease accessory protein UreE</fullName>
    </recommendedName>
</protein>
<comment type="function">
    <text evidence="5">Involved in urease metallocenter assembly. Binds nickel. Probably functions as a nickel donor during metallocenter assembly.</text>
</comment>
<evidence type="ECO:0000256" key="3">
    <source>
        <dbReference type="ARBA" id="ARBA00022596"/>
    </source>
</evidence>
<dbReference type="RefSeq" id="WP_307345283.1">
    <property type="nucleotide sequence ID" value="NZ_JAUSVS010000001.1"/>
</dbReference>
<dbReference type="InterPro" id="IPR036118">
    <property type="entry name" value="UreE_N_sf"/>
</dbReference>
<keyword evidence="8" id="KW-1185">Reference proteome</keyword>